<dbReference type="PANTHER" id="PTHR30627:SF2">
    <property type="entry name" value="PEPTIDOGLYCAN D,D-TRANSPEPTIDASE MRDA"/>
    <property type="match status" value="1"/>
</dbReference>
<evidence type="ECO:0000256" key="1">
    <source>
        <dbReference type="ARBA" id="ARBA00004167"/>
    </source>
</evidence>
<evidence type="ECO:0000256" key="6">
    <source>
        <dbReference type="ARBA" id="ARBA00022670"/>
    </source>
</evidence>
<keyword evidence="9 14" id="KW-0133">Cell shape</keyword>
<keyword evidence="19" id="KW-1185">Reference proteome</keyword>
<feature type="binding site" evidence="14">
    <location>
        <position position="352"/>
    </location>
    <ligand>
        <name>Zn(2+)</name>
        <dbReference type="ChEBI" id="CHEBI:29105"/>
    </ligand>
</feature>
<evidence type="ECO:0000256" key="14">
    <source>
        <dbReference type="HAMAP-Rule" id="MF_02081"/>
    </source>
</evidence>
<feature type="region of interest" description="Disordered" evidence="15">
    <location>
        <begin position="618"/>
        <end position="659"/>
    </location>
</feature>
<evidence type="ECO:0000256" key="4">
    <source>
        <dbReference type="ARBA" id="ARBA00022519"/>
    </source>
</evidence>
<dbReference type="Gene3D" id="3.30.1390.30">
    <property type="entry name" value="Penicillin-binding protein 2a, domain 3"/>
    <property type="match status" value="1"/>
</dbReference>
<feature type="transmembrane region" description="Helical" evidence="14">
    <location>
        <begin position="20"/>
        <end position="38"/>
    </location>
</feature>
<keyword evidence="12 14" id="KW-0472">Membrane</keyword>
<dbReference type="InterPro" id="IPR017790">
    <property type="entry name" value="Penicillin-binding_protein_2"/>
</dbReference>
<comment type="similarity">
    <text evidence="14">Belongs to the transpeptidase family. MrdA subfamily.</text>
</comment>
<protein>
    <recommendedName>
        <fullName evidence="14">Peptidoglycan D,D-transpeptidase MrdA</fullName>
        <ecNumber evidence="14">3.4.16.4</ecNumber>
    </recommendedName>
    <alternativeName>
        <fullName evidence="14">Penicillin-binding protein 2</fullName>
        <shortName evidence="14">PBP-2</shortName>
    </alternativeName>
</protein>
<accession>A0ABX0PHM5</accession>
<feature type="active site" description="Acyl-ester intermediate" evidence="14">
    <location>
        <position position="328"/>
    </location>
</feature>
<feature type="binding site" evidence="14">
    <location>
        <position position="371"/>
    </location>
    <ligand>
        <name>Zn(2+)</name>
        <dbReference type="ChEBI" id="CHEBI:29105"/>
    </ligand>
</feature>
<evidence type="ECO:0000256" key="12">
    <source>
        <dbReference type="ARBA" id="ARBA00023136"/>
    </source>
</evidence>
<keyword evidence="4 14" id="KW-0997">Cell inner membrane</keyword>
<comment type="subcellular location">
    <subcellularLocation>
        <location evidence="14">Cell inner membrane</location>
        <topology evidence="14">Single-pass membrane protein</topology>
    </subcellularLocation>
    <subcellularLocation>
        <location evidence="2">Cell membrane</location>
    </subcellularLocation>
    <subcellularLocation>
        <location evidence="1">Membrane</location>
        <topology evidence="1">Single-pass membrane protein</topology>
    </subcellularLocation>
</comment>
<keyword evidence="6 14" id="KW-0645">Protease</keyword>
<keyword evidence="14" id="KW-0862">Zinc</keyword>
<keyword evidence="10 14" id="KW-0573">Peptidoglycan synthesis</keyword>
<dbReference type="RefSeq" id="WP_166862492.1">
    <property type="nucleotide sequence ID" value="NZ_JAAQOM010000016.1"/>
</dbReference>
<keyword evidence="3 14" id="KW-1003">Cell membrane</keyword>
<feature type="binding site" evidence="14">
    <location>
        <position position="365"/>
    </location>
    <ligand>
        <name>Zn(2+)</name>
        <dbReference type="ChEBI" id="CHEBI:29105"/>
    </ligand>
</feature>
<name>A0ABX0PHM5_9BURK</name>
<dbReference type="Gene3D" id="3.40.710.10">
    <property type="entry name" value="DD-peptidase/beta-lactamase superfamily"/>
    <property type="match status" value="1"/>
</dbReference>
<dbReference type="InterPro" id="IPR005311">
    <property type="entry name" value="PBP_dimer"/>
</dbReference>
<proteinExistence type="inferred from homology"/>
<comment type="pathway">
    <text evidence="14">Cell wall biogenesis; peptidoglycan biosynthesis.</text>
</comment>
<gene>
    <name evidence="14 18" type="primary">mrdA</name>
    <name evidence="18" type="ORF">HAV22_23870</name>
</gene>
<evidence type="ECO:0000313" key="19">
    <source>
        <dbReference type="Proteomes" id="UP000716322"/>
    </source>
</evidence>
<dbReference type="SUPFAM" id="SSF56519">
    <property type="entry name" value="Penicillin binding protein dimerisation domain"/>
    <property type="match status" value="1"/>
</dbReference>
<evidence type="ECO:0000256" key="13">
    <source>
        <dbReference type="ARBA" id="ARBA00023316"/>
    </source>
</evidence>
<evidence type="ECO:0000256" key="11">
    <source>
        <dbReference type="ARBA" id="ARBA00022989"/>
    </source>
</evidence>
<dbReference type="GO" id="GO:0009002">
    <property type="term" value="F:serine-type D-Ala-D-Ala carboxypeptidase activity"/>
    <property type="evidence" value="ECO:0007669"/>
    <property type="project" value="UniProtKB-EC"/>
</dbReference>
<dbReference type="Proteomes" id="UP000716322">
    <property type="component" value="Unassembled WGS sequence"/>
</dbReference>
<keyword evidence="13 14" id="KW-0961">Cell wall biogenesis/degradation</keyword>
<evidence type="ECO:0000256" key="5">
    <source>
        <dbReference type="ARBA" id="ARBA00022645"/>
    </source>
</evidence>
<evidence type="ECO:0000256" key="9">
    <source>
        <dbReference type="ARBA" id="ARBA00022960"/>
    </source>
</evidence>
<keyword evidence="5 14" id="KW-0121">Carboxypeptidase</keyword>
<evidence type="ECO:0000256" key="8">
    <source>
        <dbReference type="ARBA" id="ARBA00022801"/>
    </source>
</evidence>
<evidence type="ECO:0000313" key="18">
    <source>
        <dbReference type="EMBL" id="NIA56667.1"/>
    </source>
</evidence>
<comment type="catalytic activity">
    <reaction evidence="14">
        <text>Preferential cleavage: (Ac)2-L-Lys-D-Ala-|-D-Ala. Also transpeptidation of peptidyl-alanyl moieties that are N-acyl substituents of D-alanine.</text>
        <dbReference type="EC" id="3.4.16.4"/>
    </reaction>
</comment>
<organism evidence="18 19">
    <name type="scientific">Telluria antibiotica</name>
    <dbReference type="NCBI Taxonomy" id="2717319"/>
    <lineage>
        <taxon>Bacteria</taxon>
        <taxon>Pseudomonadati</taxon>
        <taxon>Pseudomonadota</taxon>
        <taxon>Betaproteobacteria</taxon>
        <taxon>Burkholderiales</taxon>
        <taxon>Oxalobacteraceae</taxon>
        <taxon>Telluria group</taxon>
        <taxon>Telluria</taxon>
    </lineage>
</organism>
<evidence type="ECO:0000256" key="7">
    <source>
        <dbReference type="ARBA" id="ARBA00022692"/>
    </source>
</evidence>
<dbReference type="Pfam" id="PF03717">
    <property type="entry name" value="PBP_dimer"/>
    <property type="match status" value="1"/>
</dbReference>
<dbReference type="InterPro" id="IPR001460">
    <property type="entry name" value="PCN-bd_Tpept"/>
</dbReference>
<keyword evidence="14" id="KW-0479">Metal-binding</keyword>
<feature type="domain" description="Penicillin-binding protein transpeptidase" evidence="16">
    <location>
        <begin position="269"/>
        <end position="610"/>
    </location>
</feature>
<evidence type="ECO:0000259" key="16">
    <source>
        <dbReference type="Pfam" id="PF00905"/>
    </source>
</evidence>
<dbReference type="Pfam" id="PF00905">
    <property type="entry name" value="Transpeptidase"/>
    <property type="match status" value="1"/>
</dbReference>
<dbReference type="SUPFAM" id="SSF56601">
    <property type="entry name" value="beta-lactamase/transpeptidase-like"/>
    <property type="match status" value="1"/>
</dbReference>
<dbReference type="NCBIfam" id="TIGR03423">
    <property type="entry name" value="pbp2_mrdA"/>
    <property type="match status" value="1"/>
</dbReference>
<dbReference type="Gene3D" id="3.90.1310.10">
    <property type="entry name" value="Penicillin-binding protein 2a (Domain 2)"/>
    <property type="match status" value="1"/>
</dbReference>
<evidence type="ECO:0000256" key="15">
    <source>
        <dbReference type="SAM" id="MobiDB-lite"/>
    </source>
</evidence>
<keyword evidence="7 14" id="KW-0812">Transmembrane</keyword>
<evidence type="ECO:0000256" key="10">
    <source>
        <dbReference type="ARBA" id="ARBA00022984"/>
    </source>
</evidence>
<reference evidence="18 19" key="1">
    <citation type="submission" date="2020-03" db="EMBL/GenBank/DDBJ databases">
        <title>Genome sequence of strain Massilia sp. TW-1.</title>
        <authorList>
            <person name="Chaudhary D.K."/>
        </authorList>
    </citation>
    <scope>NUCLEOTIDE SEQUENCE [LARGE SCALE GENOMIC DNA]</scope>
    <source>
        <strain evidence="18 19">TW-1</strain>
    </source>
</reference>
<keyword evidence="11 14" id="KW-1133">Transmembrane helix</keyword>
<comment type="function">
    <text evidence="14">Catalyzes cross-linking of the peptidoglycan cell wall.</text>
</comment>
<feature type="binding site" evidence="14">
    <location>
        <position position="384"/>
    </location>
    <ligand>
        <name>Zn(2+)</name>
        <dbReference type="ChEBI" id="CHEBI:29105"/>
    </ligand>
</feature>
<keyword evidence="8 14" id="KW-0378">Hydrolase</keyword>
<dbReference type="InterPro" id="IPR012338">
    <property type="entry name" value="Beta-lactam/transpept-like"/>
</dbReference>
<dbReference type="InterPro" id="IPR036138">
    <property type="entry name" value="PBP_dimer_sf"/>
</dbReference>
<dbReference type="EMBL" id="JAAQOM010000016">
    <property type="protein sequence ID" value="NIA56667.1"/>
    <property type="molecule type" value="Genomic_DNA"/>
</dbReference>
<comment type="cofactor">
    <cofactor evidence="14">
        <name>Zn(2+)</name>
        <dbReference type="ChEBI" id="CHEBI:29105"/>
    </cofactor>
    <text evidence="14">Binds one Zn(2+) ion per subunit.</text>
</comment>
<comment type="caution">
    <text evidence="18">The sequence shown here is derived from an EMBL/GenBank/DDBJ whole genome shotgun (WGS) entry which is preliminary data.</text>
</comment>
<evidence type="ECO:0000259" key="17">
    <source>
        <dbReference type="Pfam" id="PF03717"/>
    </source>
</evidence>
<evidence type="ECO:0000256" key="2">
    <source>
        <dbReference type="ARBA" id="ARBA00004236"/>
    </source>
</evidence>
<evidence type="ECO:0000256" key="3">
    <source>
        <dbReference type="ARBA" id="ARBA00022475"/>
    </source>
</evidence>
<dbReference type="PANTHER" id="PTHR30627">
    <property type="entry name" value="PEPTIDOGLYCAN D,D-TRANSPEPTIDASE"/>
    <property type="match status" value="1"/>
</dbReference>
<sequence length="659" mass="72644">MTEIKDSDREIHLFRMRLTAIVVFVFICFGVLVARFVWLQVVKHSQYMAQAEDNRIALVPIVPNRGLIVDRNGVVLASNYSAYTLEITPSKLEANLDSVIDELSKLVTIEPKDRKRFKRLMEESKNFSSVPIRTRLTDEEVARFTAQRFRFPGVDVQARLFRQYPLGEVASHVLGYIGRINQAEAKVIEAGDDAANYTGTDHIGKEGLEKSYERQLHGQTGYEEVERSAGGRAIRTLSRTAPTPGNNLILSIDIELQKVVEQAFGDYRGALVAIEPSTGDVLAYVSRPGFDPNLFVDGIDAQSWTELNTSLDKPLMNRPLSGTYPPGSTFKPYMALAALEYGLRRPEYGISDPGFFMLGGHRFNDDKKGGHGFIDMYRSIAMSCDTYYYQLGNEMGIDRIHDFMQPFGFGEKTGIDLEHEKTGVLPSQQWKRERFKRNRAAQKWVGGDTISISIGNGFNSYTPLQMAHAVATLANDGVIMKPHLVKMLEDPSNHGRTPTVAKESGRIALKQQNIDVIKRAMVGVTSDQSGTAFIPFRNVQYTVAGKTGTAQVVGLKGQKYNAAATPERLRDNALFIAFAPADHPRIAIALVVENAGFGAAVAAPIARKALDYYLLGKRPGDADKPAPKPADPVPADEDQVAPTAGADFRPGGETPGNKD</sequence>
<dbReference type="InterPro" id="IPR050515">
    <property type="entry name" value="Beta-lactam/transpept"/>
</dbReference>
<feature type="domain" description="Penicillin-binding protein dimerisation" evidence="17">
    <location>
        <begin position="61"/>
        <end position="237"/>
    </location>
</feature>
<dbReference type="EC" id="3.4.16.4" evidence="14"/>
<dbReference type="HAMAP" id="MF_02081">
    <property type="entry name" value="MrdA_transpept"/>
    <property type="match status" value="1"/>
</dbReference>